<feature type="compositionally biased region" description="Acidic residues" evidence="1">
    <location>
        <begin position="55"/>
        <end position="65"/>
    </location>
</feature>
<feature type="compositionally biased region" description="Basic and acidic residues" evidence="1">
    <location>
        <begin position="66"/>
        <end position="76"/>
    </location>
</feature>
<accession>A0ABS3XG94</accession>
<keyword evidence="3" id="KW-1185">Reference proteome</keyword>
<evidence type="ECO:0000313" key="3">
    <source>
        <dbReference type="Proteomes" id="UP001519064"/>
    </source>
</evidence>
<dbReference type="EMBL" id="JADKMA010000107">
    <property type="protein sequence ID" value="MBO8194047.1"/>
    <property type="molecule type" value="Genomic_DNA"/>
</dbReference>
<feature type="region of interest" description="Disordered" evidence="1">
    <location>
        <begin position="55"/>
        <end position="102"/>
    </location>
</feature>
<dbReference type="InterPro" id="IPR007804">
    <property type="entry name" value="GvpG"/>
</dbReference>
<dbReference type="RefSeq" id="WP_209241153.1">
    <property type="nucleotide sequence ID" value="NZ_JADKMA010000107.1"/>
</dbReference>
<protein>
    <submittedName>
        <fullName evidence="2">Gas vesicle protein GvpG</fullName>
    </submittedName>
</protein>
<sequence>MGLISGVLLLLPLAPVRGVEWVADRLLEAAEREQCDPATIRARLGELNRAYEAGELTEEEFEEQEERLLDQLEQRVPRGSPAAVTRTRTRTRTDRDQGTSHD</sequence>
<dbReference type="Pfam" id="PF05120">
    <property type="entry name" value="GvpG"/>
    <property type="match status" value="1"/>
</dbReference>
<gene>
    <name evidence="2" type="ORF">ITI46_20610</name>
</gene>
<comment type="caution">
    <text evidence="2">The sequence shown here is derived from an EMBL/GenBank/DDBJ whole genome shotgun (WGS) entry which is preliminary data.</text>
</comment>
<feature type="compositionally biased region" description="Basic and acidic residues" evidence="1">
    <location>
        <begin position="91"/>
        <end position="102"/>
    </location>
</feature>
<organism evidence="2 3">
    <name type="scientific">Streptomyces oryzae</name>
    <dbReference type="NCBI Taxonomy" id="1434886"/>
    <lineage>
        <taxon>Bacteria</taxon>
        <taxon>Bacillati</taxon>
        <taxon>Actinomycetota</taxon>
        <taxon>Actinomycetes</taxon>
        <taxon>Kitasatosporales</taxon>
        <taxon>Streptomycetaceae</taxon>
        <taxon>Streptomyces</taxon>
    </lineage>
</organism>
<name>A0ABS3XG94_9ACTN</name>
<reference evidence="2 3" key="1">
    <citation type="submission" date="2020-11" db="EMBL/GenBank/DDBJ databases">
        <title>Streptomyces spirodelae sp. nov., isolated from duckweed.</title>
        <authorList>
            <person name="Saimee Y."/>
            <person name="Duangmal K."/>
        </authorList>
    </citation>
    <scope>NUCLEOTIDE SEQUENCE [LARGE SCALE GENOMIC DNA]</scope>
    <source>
        <strain evidence="2 3">S16-07</strain>
    </source>
</reference>
<evidence type="ECO:0000256" key="1">
    <source>
        <dbReference type="SAM" id="MobiDB-lite"/>
    </source>
</evidence>
<evidence type="ECO:0000313" key="2">
    <source>
        <dbReference type="EMBL" id="MBO8194047.1"/>
    </source>
</evidence>
<proteinExistence type="predicted"/>
<dbReference type="Proteomes" id="UP001519064">
    <property type="component" value="Unassembled WGS sequence"/>
</dbReference>